<dbReference type="EMBL" id="JBAMMX010000002">
    <property type="protein sequence ID" value="KAK6946493.1"/>
    <property type="molecule type" value="Genomic_DNA"/>
</dbReference>
<sequence length="139" mass="15499">MEAKSKKKVYEAKKFGVCEEDGRLIGKIVEKGTLSGPITSSAPKPLVVPFPVARHRSHGPGKGTNLKLNAFVETLCDIRVQCIRLLWVVMWGWSGTHDDNDDDEDEGDEDYVNCDPVAVFANSIERKKNRGWILADGER</sequence>
<proteinExistence type="predicted"/>
<dbReference type="PANTHER" id="PTHR47605:SF2">
    <property type="entry name" value="TRANSCRIPTIONAL ELONGATION REGULATOR MINIYO"/>
    <property type="match status" value="1"/>
</dbReference>
<comment type="caution">
    <text evidence="1">The sequence shown here is derived from an EMBL/GenBank/DDBJ whole genome shotgun (WGS) entry which is preliminary data.</text>
</comment>
<reference evidence="1 2" key="1">
    <citation type="submission" date="2023-12" db="EMBL/GenBank/DDBJ databases">
        <title>A high-quality genome assembly for Dillenia turbinata (Dilleniales).</title>
        <authorList>
            <person name="Chanderbali A."/>
        </authorList>
    </citation>
    <scope>NUCLEOTIDE SEQUENCE [LARGE SCALE GENOMIC DNA]</scope>
    <source>
        <strain evidence="1">LSX21</strain>
        <tissue evidence="1">Leaf</tissue>
    </source>
</reference>
<protein>
    <submittedName>
        <fullName evidence="1">Uncharacterized protein</fullName>
    </submittedName>
</protein>
<keyword evidence="2" id="KW-1185">Reference proteome</keyword>
<dbReference type="AlphaFoldDB" id="A0AAN8W583"/>
<evidence type="ECO:0000313" key="2">
    <source>
        <dbReference type="Proteomes" id="UP001370490"/>
    </source>
</evidence>
<gene>
    <name evidence="1" type="ORF">RJ641_014037</name>
</gene>
<accession>A0AAN8W583</accession>
<dbReference type="PANTHER" id="PTHR47605">
    <property type="entry name" value="TRANSCRIPTIONAL ELONGATION REGULATOR MINIYO"/>
    <property type="match status" value="1"/>
</dbReference>
<organism evidence="1 2">
    <name type="scientific">Dillenia turbinata</name>
    <dbReference type="NCBI Taxonomy" id="194707"/>
    <lineage>
        <taxon>Eukaryota</taxon>
        <taxon>Viridiplantae</taxon>
        <taxon>Streptophyta</taxon>
        <taxon>Embryophyta</taxon>
        <taxon>Tracheophyta</taxon>
        <taxon>Spermatophyta</taxon>
        <taxon>Magnoliopsida</taxon>
        <taxon>eudicotyledons</taxon>
        <taxon>Gunneridae</taxon>
        <taxon>Pentapetalae</taxon>
        <taxon>Dilleniales</taxon>
        <taxon>Dilleniaceae</taxon>
        <taxon>Dillenia</taxon>
    </lineage>
</organism>
<dbReference type="InterPro" id="IPR055326">
    <property type="entry name" value="MINIYO"/>
</dbReference>
<evidence type="ECO:0000313" key="1">
    <source>
        <dbReference type="EMBL" id="KAK6946493.1"/>
    </source>
</evidence>
<dbReference type="Proteomes" id="UP001370490">
    <property type="component" value="Unassembled WGS sequence"/>
</dbReference>
<name>A0AAN8W583_9MAGN</name>